<sequence length="234" mass="27151">MKFGVRKEIRHACTAIILLITIAVDYTSEKREIPPMLRTILNLDKLLTQSFVKYVEYIMPMKRLKVHHTALEVSCHGIVWLASLLALIWILNNARLFQMQVNLIIALTLDIIIIGVLKAFTRRRRPAEDLRTFGPDKYSFPSGHVSRAMLIFYFFKYLWPISDIYVTLLLLWVATLFFSRVLMRKHYLLDVTAGLFIGYAEGLFMSLIYLDAKTCASFVSWITDEKMEGAEYDV</sequence>
<accession>A0AAJ7NA54</accession>
<feature type="domain" description="Phosphatidic acid phosphatase type 2/haloperoxidase" evidence="2">
    <location>
        <begin position="98"/>
        <end position="206"/>
    </location>
</feature>
<dbReference type="RefSeq" id="XP_017885164.1">
    <property type="nucleotide sequence ID" value="XM_018029675.2"/>
</dbReference>
<feature type="transmembrane region" description="Helical" evidence="1">
    <location>
        <begin position="164"/>
        <end position="182"/>
    </location>
</feature>
<organism evidence="3 4">
    <name type="scientific">Ceratina calcarata</name>
    <dbReference type="NCBI Taxonomy" id="156304"/>
    <lineage>
        <taxon>Eukaryota</taxon>
        <taxon>Metazoa</taxon>
        <taxon>Ecdysozoa</taxon>
        <taxon>Arthropoda</taxon>
        <taxon>Hexapoda</taxon>
        <taxon>Insecta</taxon>
        <taxon>Pterygota</taxon>
        <taxon>Neoptera</taxon>
        <taxon>Endopterygota</taxon>
        <taxon>Hymenoptera</taxon>
        <taxon>Apocrita</taxon>
        <taxon>Aculeata</taxon>
        <taxon>Apoidea</taxon>
        <taxon>Anthophila</taxon>
        <taxon>Apidae</taxon>
        <taxon>Ceratina</taxon>
        <taxon>Zadontomerus</taxon>
    </lineage>
</organism>
<evidence type="ECO:0000259" key="2">
    <source>
        <dbReference type="SMART" id="SM00014"/>
    </source>
</evidence>
<dbReference type="GeneID" id="108628032"/>
<dbReference type="AlphaFoldDB" id="A0AAJ7NA54"/>
<keyword evidence="3" id="KW-1185">Reference proteome</keyword>
<dbReference type="InterPro" id="IPR036938">
    <property type="entry name" value="PAP2/HPO_sf"/>
</dbReference>
<keyword evidence="1" id="KW-0812">Transmembrane</keyword>
<feature type="transmembrane region" description="Helical" evidence="1">
    <location>
        <begin position="187"/>
        <end position="210"/>
    </location>
</feature>
<dbReference type="InterPro" id="IPR000326">
    <property type="entry name" value="PAP2/HPO"/>
</dbReference>
<dbReference type="CDD" id="cd03391">
    <property type="entry name" value="PAP2_containing_2_like"/>
    <property type="match status" value="1"/>
</dbReference>
<keyword evidence="1" id="KW-1133">Transmembrane helix</keyword>
<protein>
    <submittedName>
        <fullName evidence="4">Phospholipid phosphatase 6 isoform X1</fullName>
    </submittedName>
</protein>
<name>A0AAJ7NA54_9HYME</name>
<keyword evidence="1" id="KW-0472">Membrane</keyword>
<dbReference type="SMART" id="SM00014">
    <property type="entry name" value="acidPPc"/>
    <property type="match status" value="1"/>
</dbReference>
<dbReference type="PANTHER" id="PTHR14969">
    <property type="entry name" value="SPHINGOSINE-1-PHOSPHATE PHOSPHOHYDROLASE"/>
    <property type="match status" value="1"/>
</dbReference>
<feature type="transmembrane region" description="Helical" evidence="1">
    <location>
        <begin position="69"/>
        <end position="91"/>
    </location>
</feature>
<gene>
    <name evidence="4" type="primary">LOC108628032</name>
</gene>
<dbReference type="SUPFAM" id="SSF48317">
    <property type="entry name" value="Acid phosphatase/Vanadium-dependent haloperoxidase"/>
    <property type="match status" value="1"/>
</dbReference>
<feature type="transmembrane region" description="Helical" evidence="1">
    <location>
        <begin position="97"/>
        <end position="117"/>
    </location>
</feature>
<evidence type="ECO:0000313" key="4">
    <source>
        <dbReference type="RefSeq" id="XP_017885164.1"/>
    </source>
</evidence>
<dbReference type="GO" id="GO:0042392">
    <property type="term" value="F:sphingosine-1-phosphate phosphatase activity"/>
    <property type="evidence" value="ECO:0007669"/>
    <property type="project" value="TreeGrafter"/>
</dbReference>
<evidence type="ECO:0000313" key="3">
    <source>
        <dbReference type="Proteomes" id="UP000694925"/>
    </source>
</evidence>
<dbReference type="KEGG" id="ccal:108628032"/>
<dbReference type="Proteomes" id="UP000694925">
    <property type="component" value="Unplaced"/>
</dbReference>
<dbReference type="PANTHER" id="PTHR14969:SF13">
    <property type="entry name" value="AT30094P"/>
    <property type="match status" value="1"/>
</dbReference>
<evidence type="ECO:0000256" key="1">
    <source>
        <dbReference type="SAM" id="Phobius"/>
    </source>
</evidence>
<dbReference type="Pfam" id="PF01569">
    <property type="entry name" value="PAP2"/>
    <property type="match status" value="1"/>
</dbReference>
<proteinExistence type="predicted"/>
<dbReference type="Gene3D" id="1.20.144.10">
    <property type="entry name" value="Phosphatidic acid phosphatase type 2/haloperoxidase"/>
    <property type="match status" value="1"/>
</dbReference>
<reference evidence="4" key="1">
    <citation type="submission" date="2025-08" db="UniProtKB">
        <authorList>
            <consortium name="RefSeq"/>
        </authorList>
    </citation>
    <scope>IDENTIFICATION</scope>
    <source>
        <tissue evidence="4">Whole body</tissue>
    </source>
</reference>